<keyword evidence="6 11" id="KW-1133">Transmembrane helix</keyword>
<evidence type="ECO:0000256" key="5">
    <source>
        <dbReference type="ARBA" id="ARBA00022692"/>
    </source>
</evidence>
<feature type="transmembrane region" description="Helical" evidence="11">
    <location>
        <begin position="105"/>
        <end position="128"/>
    </location>
</feature>
<dbReference type="InterPro" id="IPR006153">
    <property type="entry name" value="Cation/H_exchanger_TM"/>
</dbReference>
<feature type="transmembrane region" description="Helical" evidence="11">
    <location>
        <begin position="237"/>
        <end position="254"/>
    </location>
</feature>
<keyword evidence="5 11" id="KW-0812">Transmembrane</keyword>
<dbReference type="Proteomes" id="UP000069771">
    <property type="component" value="Chromosome"/>
</dbReference>
<evidence type="ECO:0000313" key="13">
    <source>
        <dbReference type="EMBL" id="AMK55358.1"/>
    </source>
</evidence>
<dbReference type="AlphaFoldDB" id="A0A140DXI1"/>
<dbReference type="GO" id="GO:0016020">
    <property type="term" value="C:membrane"/>
    <property type="evidence" value="ECO:0007669"/>
    <property type="project" value="UniProtKB-SubCell"/>
</dbReference>
<evidence type="ECO:0000256" key="3">
    <source>
        <dbReference type="ARBA" id="ARBA00022448"/>
    </source>
</evidence>
<feature type="transmembrane region" description="Helical" evidence="11">
    <location>
        <begin position="50"/>
        <end position="69"/>
    </location>
</feature>
<feature type="transmembrane region" description="Helical" evidence="11">
    <location>
        <begin position="24"/>
        <end position="43"/>
    </location>
</feature>
<accession>A0A140DXI1</accession>
<keyword evidence="3" id="KW-0813">Transport</keyword>
<keyword evidence="7" id="KW-0915">Sodium</keyword>
<dbReference type="InterPro" id="IPR038770">
    <property type="entry name" value="Na+/solute_symporter_sf"/>
</dbReference>
<dbReference type="GO" id="GO:0006814">
    <property type="term" value="P:sodium ion transport"/>
    <property type="evidence" value="ECO:0007669"/>
    <property type="project" value="UniProtKB-KW"/>
</dbReference>
<keyword evidence="8" id="KW-0406">Ion transport</keyword>
<dbReference type="STRING" id="1702221.AALO17_22240"/>
<evidence type="ECO:0000256" key="11">
    <source>
        <dbReference type="SAM" id="Phobius"/>
    </source>
</evidence>
<evidence type="ECO:0000256" key="10">
    <source>
        <dbReference type="ARBA" id="ARBA00023201"/>
    </source>
</evidence>
<feature type="transmembrane region" description="Helical" evidence="11">
    <location>
        <begin position="379"/>
        <end position="403"/>
    </location>
</feature>
<organism evidence="13 14">
    <name type="scientific">Faecalibaculum rodentium</name>
    <dbReference type="NCBI Taxonomy" id="1702221"/>
    <lineage>
        <taxon>Bacteria</taxon>
        <taxon>Bacillati</taxon>
        <taxon>Bacillota</taxon>
        <taxon>Erysipelotrichia</taxon>
        <taxon>Erysipelotrichales</taxon>
        <taxon>Erysipelotrichaceae</taxon>
        <taxon>Faecalibaculum</taxon>
    </lineage>
</organism>
<reference evidence="13 14" key="1">
    <citation type="journal article" date="2016" name="Gut Pathog.">
        <title>Whole genome sequencing of "Faecalibaculum rodentium" ALO17, isolated from C57BL/6J laboratory mouse feces.</title>
        <authorList>
            <person name="Lim S."/>
            <person name="Chang D.H."/>
            <person name="Ahn S."/>
            <person name="Kim B.C."/>
        </authorList>
    </citation>
    <scope>NUCLEOTIDE SEQUENCE [LARGE SCALE GENOMIC DNA]</scope>
    <source>
        <strain evidence="13 14">Alo17</strain>
    </source>
</reference>
<feature type="transmembrane region" description="Helical" evidence="11">
    <location>
        <begin position="170"/>
        <end position="194"/>
    </location>
</feature>
<dbReference type="GO" id="GO:0015297">
    <property type="term" value="F:antiporter activity"/>
    <property type="evidence" value="ECO:0007669"/>
    <property type="project" value="UniProtKB-KW"/>
</dbReference>
<evidence type="ECO:0000256" key="2">
    <source>
        <dbReference type="ARBA" id="ARBA00005551"/>
    </source>
</evidence>
<dbReference type="KEGG" id="fro:AALO17_22240"/>
<keyword evidence="14" id="KW-1185">Reference proteome</keyword>
<feature type="transmembrane region" description="Helical" evidence="11">
    <location>
        <begin position="75"/>
        <end position="93"/>
    </location>
</feature>
<keyword evidence="10" id="KW-0739">Sodium transport</keyword>
<dbReference type="Pfam" id="PF00999">
    <property type="entry name" value="Na_H_Exchanger"/>
    <property type="match status" value="1"/>
</dbReference>
<proteinExistence type="inferred from homology"/>
<sequence>MFVIAVFFCDNAPELQEEHSMESYRYLLDIALILLGTKLFGIFSKKLRMPAVVGALVAGIVLGPAMLNLVEPNTIITALSELGVIVIMFSAGLETSITDLRRAGFKAFIIALLGVIVPLIVGYIIGMFYNTGPEAWLENLFIGVIFTATSVGITVETLKEMHCMATESGNTILAAAVIDDVLGIICLTLVTGMADSSVNIGVVMLKILGFLVFAVVVGLVMHRFFAWWFAHDNNNGLQRYSIVSFAFALIMAWASEEFFGVADITGAFVAGLIISGTRQCSYVTRRINTMSYMLISPIFFASIGLKLEPFQFSWGLIELIVVLCIGAVLTKIIGCGGGALLCKYNPTQSLRIGCGMISRGEVALIVANKGMALGLLSEFFVTPILLCVVFTTVITPVFLKLVYKHDDNDPDFLTRKEAHEQKLRIKEVMENPMTDQDAPATNV</sequence>
<evidence type="ECO:0000256" key="8">
    <source>
        <dbReference type="ARBA" id="ARBA00023065"/>
    </source>
</evidence>
<dbReference type="PANTHER" id="PTHR43562:SF3">
    <property type="entry name" value="SODIUM ION_PROTON EXCHANGER (EUROFUNG)"/>
    <property type="match status" value="1"/>
</dbReference>
<feature type="transmembrane region" description="Helical" evidence="11">
    <location>
        <begin position="260"/>
        <end position="277"/>
    </location>
</feature>
<protein>
    <recommendedName>
        <fullName evidence="12">Cation/H+ exchanger transmembrane domain-containing protein</fullName>
    </recommendedName>
</protein>
<feature type="transmembrane region" description="Helical" evidence="11">
    <location>
        <begin position="319"/>
        <end position="342"/>
    </location>
</feature>
<evidence type="ECO:0000256" key="1">
    <source>
        <dbReference type="ARBA" id="ARBA00004141"/>
    </source>
</evidence>
<feature type="transmembrane region" description="Helical" evidence="11">
    <location>
        <begin position="289"/>
        <end position="307"/>
    </location>
</feature>
<feature type="transmembrane region" description="Helical" evidence="11">
    <location>
        <begin position="200"/>
        <end position="225"/>
    </location>
</feature>
<comment type="similarity">
    <text evidence="2">Belongs to the monovalent cation:proton antiporter 2 (CPA2) transporter (TC 2.A.37) family.</text>
</comment>
<evidence type="ECO:0000256" key="6">
    <source>
        <dbReference type="ARBA" id="ARBA00022989"/>
    </source>
</evidence>
<name>A0A140DXI1_9FIRM</name>
<gene>
    <name evidence="13" type="ORF">AALO17_22240</name>
</gene>
<evidence type="ECO:0000256" key="9">
    <source>
        <dbReference type="ARBA" id="ARBA00023136"/>
    </source>
</evidence>
<dbReference type="PATRIC" id="fig|1702221.3.peg.2162"/>
<comment type="subcellular location">
    <subcellularLocation>
        <location evidence="1">Membrane</location>
        <topology evidence="1">Multi-pass membrane protein</topology>
    </subcellularLocation>
</comment>
<dbReference type="PANTHER" id="PTHR43562">
    <property type="entry name" value="NAPA-TYPE SODIUM/HYDROGEN ANTIPORTER"/>
    <property type="match status" value="1"/>
</dbReference>
<dbReference type="Gene3D" id="1.20.1530.20">
    <property type="match status" value="1"/>
</dbReference>
<feature type="domain" description="Cation/H+ exchanger transmembrane" evidence="12">
    <location>
        <begin position="39"/>
        <end position="400"/>
    </location>
</feature>
<evidence type="ECO:0000256" key="7">
    <source>
        <dbReference type="ARBA" id="ARBA00023053"/>
    </source>
</evidence>
<dbReference type="EMBL" id="CP011391">
    <property type="protein sequence ID" value="AMK55358.1"/>
    <property type="molecule type" value="Genomic_DNA"/>
</dbReference>
<evidence type="ECO:0000259" key="12">
    <source>
        <dbReference type="Pfam" id="PF00999"/>
    </source>
</evidence>
<keyword evidence="4" id="KW-0050">Antiport</keyword>
<feature type="transmembrane region" description="Helical" evidence="11">
    <location>
        <begin position="140"/>
        <end position="158"/>
    </location>
</feature>
<keyword evidence="9 11" id="KW-0472">Membrane</keyword>
<evidence type="ECO:0000313" key="14">
    <source>
        <dbReference type="Proteomes" id="UP000069771"/>
    </source>
</evidence>
<evidence type="ECO:0000256" key="4">
    <source>
        <dbReference type="ARBA" id="ARBA00022449"/>
    </source>
</evidence>
<dbReference type="GO" id="GO:1902600">
    <property type="term" value="P:proton transmembrane transport"/>
    <property type="evidence" value="ECO:0007669"/>
    <property type="project" value="InterPro"/>
</dbReference>